<dbReference type="Proteomes" id="UP000011534">
    <property type="component" value="Unassembled WGS sequence"/>
</dbReference>
<accession>M0IVM3</accession>
<evidence type="ECO:0000313" key="1">
    <source>
        <dbReference type="EMBL" id="EMA00786.1"/>
    </source>
</evidence>
<dbReference type="EMBL" id="AOLQ01000069">
    <property type="protein sequence ID" value="EMA00786.1"/>
    <property type="molecule type" value="Genomic_DNA"/>
</dbReference>
<dbReference type="AlphaFoldDB" id="M0IVM3"/>
<reference evidence="1 2" key="1">
    <citation type="journal article" date="2014" name="PLoS Genet.">
        <title>Phylogenetically driven sequencing of extremely halophilic archaea reveals strategies for static and dynamic osmo-response.</title>
        <authorList>
            <person name="Becker E.A."/>
            <person name="Seitzer P.M."/>
            <person name="Tritt A."/>
            <person name="Larsen D."/>
            <person name="Krusor M."/>
            <person name="Yao A.I."/>
            <person name="Wu D."/>
            <person name="Madern D."/>
            <person name="Eisen J.A."/>
            <person name="Darling A.E."/>
            <person name="Facciotti M.T."/>
        </authorList>
    </citation>
    <scope>NUCLEOTIDE SEQUENCE [LARGE SCALE GENOMIC DNA]</scope>
    <source>
        <strain evidence="1 2">ATCC 29715</strain>
    </source>
</reference>
<comment type="caution">
    <text evidence="1">The sequence shown here is derived from an EMBL/GenBank/DDBJ whole genome shotgun (WGS) entry which is preliminary data.</text>
</comment>
<protein>
    <submittedName>
        <fullName evidence="1">Uncharacterized protein</fullName>
    </submittedName>
</protein>
<sequence>MVQTHSAGTVLTHQHYSVVSAFTSSTQQLGCCKLLAITSPTFKPAYSVENYLVISQMLHTTETLLIQSLVAVLTMKIEIMGSLCQLNVTTQGQQSDMCNGLTQMYTYLSQVSLQTSKSTLTSL</sequence>
<gene>
    <name evidence="1" type="ORF">C437_18347</name>
</gene>
<name>M0IVM3_HALVA</name>
<proteinExistence type="predicted"/>
<evidence type="ECO:0000313" key="2">
    <source>
        <dbReference type="Proteomes" id="UP000011534"/>
    </source>
</evidence>
<organism evidence="1 2">
    <name type="scientific">Haloarcula vallismortis ATCC 29715</name>
    <dbReference type="NCBI Taxonomy" id="662477"/>
    <lineage>
        <taxon>Archaea</taxon>
        <taxon>Methanobacteriati</taxon>
        <taxon>Methanobacteriota</taxon>
        <taxon>Stenosarchaea group</taxon>
        <taxon>Halobacteria</taxon>
        <taxon>Halobacteriales</taxon>
        <taxon>Haloarculaceae</taxon>
        <taxon>Haloarcula</taxon>
    </lineage>
</organism>
<keyword evidence="2" id="KW-1185">Reference proteome</keyword>